<evidence type="ECO:0000313" key="6">
    <source>
        <dbReference type="EMBL" id="QUD90061.1"/>
    </source>
</evidence>
<dbReference type="PANTHER" id="PTHR30055:SF234">
    <property type="entry name" value="HTH-TYPE TRANSCRIPTIONAL REGULATOR BETI"/>
    <property type="match status" value="1"/>
</dbReference>
<dbReference type="KEGG" id="caul:KCG34_09445"/>
<dbReference type="InterPro" id="IPR036271">
    <property type="entry name" value="Tet_transcr_reg_TetR-rel_C_sf"/>
</dbReference>
<organism evidence="6 7">
    <name type="scientific">Phenylobacterium montanum</name>
    <dbReference type="NCBI Taxonomy" id="2823693"/>
    <lineage>
        <taxon>Bacteria</taxon>
        <taxon>Pseudomonadati</taxon>
        <taxon>Pseudomonadota</taxon>
        <taxon>Alphaproteobacteria</taxon>
        <taxon>Caulobacterales</taxon>
        <taxon>Caulobacteraceae</taxon>
        <taxon>Phenylobacterium</taxon>
    </lineage>
</organism>
<evidence type="ECO:0000256" key="4">
    <source>
        <dbReference type="PROSITE-ProRule" id="PRU00335"/>
    </source>
</evidence>
<sequence>MDGNGAGAPATFETDRYRRKRAAIVAAAADIINHRGVKGMTLADVAASVGLITTSVTYYFKKKEDLAEACFQDAIQRFDALISRALAEGDPPARLRAFLGACLEQDLRIRQGVEPPLAGLSDIRALTEPQRERALAAYGELFRKVRSLFLSPELGWMSVRRATARTYLLMEQIFWLRAWIFRYDFDDYPRVLERMLDILLGGLMAKGQAWAPRRLEGWGPGAIDSNARSPDAFFLAATRLINRYGYRGVSVEQISAELNVTKGSFYHHNEAKDDLVVACFERSFAMVRKAQTAALNGPGNAWDKLSAVARTLVEHQLSEEGPLLRTSALSALPEQIRHRMVEQSYRLADRFAALISDGIAEGVIRPVDPMIAAQMLGATLNAAADLRDFAPGVTQEAIADLYAKPLLTGVFTK</sequence>
<evidence type="ECO:0000256" key="2">
    <source>
        <dbReference type="ARBA" id="ARBA00023125"/>
    </source>
</evidence>
<dbReference type="RefSeq" id="WP_211940112.1">
    <property type="nucleotide sequence ID" value="NZ_CP073078.1"/>
</dbReference>
<keyword evidence="2 4" id="KW-0238">DNA-binding</keyword>
<dbReference type="PROSITE" id="PS50977">
    <property type="entry name" value="HTH_TETR_2"/>
    <property type="match status" value="2"/>
</dbReference>
<dbReference type="InterPro" id="IPR009057">
    <property type="entry name" value="Homeodomain-like_sf"/>
</dbReference>
<dbReference type="SUPFAM" id="SSF46689">
    <property type="entry name" value="Homeodomain-like"/>
    <property type="match status" value="2"/>
</dbReference>
<accession>A0A975IY39</accession>
<dbReference type="InterPro" id="IPR001647">
    <property type="entry name" value="HTH_TetR"/>
</dbReference>
<dbReference type="GO" id="GO:0003700">
    <property type="term" value="F:DNA-binding transcription factor activity"/>
    <property type="evidence" value="ECO:0007669"/>
    <property type="project" value="TreeGrafter"/>
</dbReference>
<dbReference type="Pfam" id="PF00440">
    <property type="entry name" value="TetR_N"/>
    <property type="match status" value="2"/>
</dbReference>
<keyword evidence="3" id="KW-0804">Transcription</keyword>
<evidence type="ECO:0000256" key="3">
    <source>
        <dbReference type="ARBA" id="ARBA00023163"/>
    </source>
</evidence>
<dbReference type="Proteomes" id="UP000676409">
    <property type="component" value="Chromosome"/>
</dbReference>
<dbReference type="InterPro" id="IPR050109">
    <property type="entry name" value="HTH-type_TetR-like_transc_reg"/>
</dbReference>
<keyword evidence="7" id="KW-1185">Reference proteome</keyword>
<feature type="domain" description="HTH tetR-type" evidence="5">
    <location>
        <begin position="227"/>
        <end position="287"/>
    </location>
</feature>
<feature type="DNA-binding region" description="H-T-H motif" evidence="4">
    <location>
        <begin position="41"/>
        <end position="60"/>
    </location>
</feature>
<protein>
    <submittedName>
        <fullName evidence="6">TetR/AcrR family transcriptional regulator</fullName>
    </submittedName>
</protein>
<dbReference type="Pfam" id="PF17932">
    <property type="entry name" value="TetR_C_24"/>
    <property type="match status" value="1"/>
</dbReference>
<dbReference type="PANTHER" id="PTHR30055">
    <property type="entry name" value="HTH-TYPE TRANSCRIPTIONAL REGULATOR RUTR"/>
    <property type="match status" value="1"/>
</dbReference>
<feature type="domain" description="HTH tetR-type" evidence="5">
    <location>
        <begin position="18"/>
        <end position="78"/>
    </location>
</feature>
<dbReference type="AlphaFoldDB" id="A0A975IY39"/>
<reference evidence="6" key="1">
    <citation type="submission" date="2021-04" db="EMBL/GenBank/DDBJ databases">
        <title>The complete genome sequence of Caulobacter sp. S6.</title>
        <authorList>
            <person name="Tang Y."/>
            <person name="Ouyang W."/>
            <person name="Liu Q."/>
            <person name="Huang B."/>
            <person name="Guo Z."/>
            <person name="Lei P."/>
        </authorList>
    </citation>
    <scope>NUCLEOTIDE SEQUENCE</scope>
    <source>
        <strain evidence="6">S6</strain>
    </source>
</reference>
<dbReference type="Gene3D" id="1.10.357.10">
    <property type="entry name" value="Tetracycline Repressor, domain 2"/>
    <property type="match status" value="2"/>
</dbReference>
<dbReference type="SUPFAM" id="SSF48498">
    <property type="entry name" value="Tetracyclin repressor-like, C-terminal domain"/>
    <property type="match status" value="1"/>
</dbReference>
<name>A0A975IY39_9CAUL</name>
<dbReference type="GO" id="GO:0000976">
    <property type="term" value="F:transcription cis-regulatory region binding"/>
    <property type="evidence" value="ECO:0007669"/>
    <property type="project" value="TreeGrafter"/>
</dbReference>
<dbReference type="Gene3D" id="1.10.10.60">
    <property type="entry name" value="Homeodomain-like"/>
    <property type="match status" value="2"/>
</dbReference>
<gene>
    <name evidence="6" type="ORF">KCG34_09445</name>
</gene>
<dbReference type="EMBL" id="CP073078">
    <property type="protein sequence ID" value="QUD90061.1"/>
    <property type="molecule type" value="Genomic_DNA"/>
</dbReference>
<proteinExistence type="predicted"/>
<evidence type="ECO:0000256" key="1">
    <source>
        <dbReference type="ARBA" id="ARBA00023015"/>
    </source>
</evidence>
<keyword evidence="1" id="KW-0805">Transcription regulation</keyword>
<evidence type="ECO:0000259" key="5">
    <source>
        <dbReference type="PROSITE" id="PS50977"/>
    </source>
</evidence>
<feature type="DNA-binding region" description="H-T-H motif" evidence="4">
    <location>
        <begin position="250"/>
        <end position="269"/>
    </location>
</feature>
<dbReference type="InterPro" id="IPR041490">
    <property type="entry name" value="KstR2_TetR_C"/>
</dbReference>
<evidence type="ECO:0000313" key="7">
    <source>
        <dbReference type="Proteomes" id="UP000676409"/>
    </source>
</evidence>